<feature type="region of interest" description="Disordered" evidence="1">
    <location>
        <begin position="1"/>
        <end position="65"/>
    </location>
</feature>
<protein>
    <submittedName>
        <fullName evidence="2">Uncharacterized protein</fullName>
    </submittedName>
</protein>
<dbReference type="Proteomes" id="UP001499841">
    <property type="component" value="Unassembled WGS sequence"/>
</dbReference>
<proteinExistence type="predicted"/>
<feature type="compositionally biased region" description="Low complexity" evidence="1">
    <location>
        <begin position="11"/>
        <end position="20"/>
    </location>
</feature>
<reference evidence="3" key="1">
    <citation type="journal article" date="2019" name="Int. J. Syst. Evol. Microbiol.">
        <title>The Global Catalogue of Microorganisms (GCM) 10K type strain sequencing project: providing services to taxonomists for standard genome sequencing and annotation.</title>
        <authorList>
            <consortium name="The Broad Institute Genomics Platform"/>
            <consortium name="The Broad Institute Genome Sequencing Center for Infectious Disease"/>
            <person name="Wu L."/>
            <person name="Ma J."/>
        </authorList>
    </citation>
    <scope>NUCLEOTIDE SEQUENCE [LARGE SCALE GENOMIC DNA]</scope>
    <source>
        <strain evidence="3">JCM 17459</strain>
    </source>
</reference>
<accession>A0ABP8ET41</accession>
<comment type="caution">
    <text evidence="2">The sequence shown here is derived from an EMBL/GenBank/DDBJ whole genome shotgun (WGS) entry which is preliminary data.</text>
</comment>
<evidence type="ECO:0000313" key="3">
    <source>
        <dbReference type="Proteomes" id="UP001499841"/>
    </source>
</evidence>
<sequence>MLPPAVPPSRRPAVPQSGRPSRFRRSPSRFRRGTGEVAVAQRHQSSPVLMRGPRTDPRGSGSGAAGAVDVLAAAAAVEPADPAGCARPGGQRHKGDQGRGLAARRRVLVT</sequence>
<evidence type="ECO:0000313" key="2">
    <source>
        <dbReference type="EMBL" id="GAA4287121.1"/>
    </source>
</evidence>
<organism evidence="2 3">
    <name type="scientific">Georgenia daeguensis</name>
    <dbReference type="NCBI Taxonomy" id="908355"/>
    <lineage>
        <taxon>Bacteria</taxon>
        <taxon>Bacillati</taxon>
        <taxon>Actinomycetota</taxon>
        <taxon>Actinomycetes</taxon>
        <taxon>Micrococcales</taxon>
        <taxon>Bogoriellaceae</taxon>
        <taxon>Georgenia</taxon>
    </lineage>
</organism>
<feature type="compositionally biased region" description="Pro residues" evidence="1">
    <location>
        <begin position="1"/>
        <end position="10"/>
    </location>
</feature>
<name>A0ABP8ET41_9MICO</name>
<feature type="compositionally biased region" description="Basic residues" evidence="1">
    <location>
        <begin position="21"/>
        <end position="32"/>
    </location>
</feature>
<gene>
    <name evidence="2" type="ORF">GCM10022262_14800</name>
</gene>
<evidence type="ECO:0000256" key="1">
    <source>
        <dbReference type="SAM" id="MobiDB-lite"/>
    </source>
</evidence>
<keyword evidence="3" id="KW-1185">Reference proteome</keyword>
<feature type="region of interest" description="Disordered" evidence="1">
    <location>
        <begin position="79"/>
        <end position="110"/>
    </location>
</feature>
<dbReference type="EMBL" id="BAABBA010000006">
    <property type="protein sequence ID" value="GAA4287121.1"/>
    <property type="molecule type" value="Genomic_DNA"/>
</dbReference>